<protein>
    <submittedName>
        <fullName evidence="1">Uncharacterized protein</fullName>
    </submittedName>
</protein>
<evidence type="ECO:0000313" key="2">
    <source>
        <dbReference type="Proteomes" id="UP000283841"/>
    </source>
</evidence>
<proteinExistence type="predicted"/>
<dbReference type="Proteomes" id="UP000283841">
    <property type="component" value="Unassembled WGS sequence"/>
</dbReference>
<dbReference type="GeneID" id="39602871"/>
<organism evidence="1 2">
    <name type="scientific">Byssochlamys spectabilis</name>
    <name type="common">Paecilomyces variotii</name>
    <dbReference type="NCBI Taxonomy" id="264951"/>
    <lineage>
        <taxon>Eukaryota</taxon>
        <taxon>Fungi</taxon>
        <taxon>Dikarya</taxon>
        <taxon>Ascomycota</taxon>
        <taxon>Pezizomycotina</taxon>
        <taxon>Eurotiomycetes</taxon>
        <taxon>Eurotiomycetidae</taxon>
        <taxon>Eurotiales</taxon>
        <taxon>Thermoascaceae</taxon>
        <taxon>Paecilomyces</taxon>
    </lineage>
</organism>
<evidence type="ECO:0000313" key="1">
    <source>
        <dbReference type="EMBL" id="RWR00162.1"/>
    </source>
</evidence>
<reference evidence="1 2" key="1">
    <citation type="journal article" date="2018" name="Front. Microbiol.">
        <title>Genomic and genetic insights into a cosmopolitan fungus, Paecilomyces variotii (Eurotiales).</title>
        <authorList>
            <person name="Urquhart A.S."/>
            <person name="Mondo S.J."/>
            <person name="Makela M.R."/>
            <person name="Hane J.K."/>
            <person name="Wiebenga A."/>
            <person name="He G."/>
            <person name="Mihaltcheva S."/>
            <person name="Pangilinan J."/>
            <person name="Lipzen A."/>
            <person name="Barry K."/>
            <person name="de Vries R.P."/>
            <person name="Grigoriev I.V."/>
            <person name="Idnurm A."/>
        </authorList>
    </citation>
    <scope>NUCLEOTIDE SEQUENCE [LARGE SCALE GENOMIC DNA]</scope>
    <source>
        <strain evidence="1 2">CBS 101075</strain>
    </source>
</reference>
<comment type="caution">
    <text evidence="1">The sequence shown here is derived from an EMBL/GenBank/DDBJ whole genome shotgun (WGS) entry which is preliminary data.</text>
</comment>
<dbReference type="RefSeq" id="XP_028489806.1">
    <property type="nucleotide sequence ID" value="XM_028633594.1"/>
</dbReference>
<accession>A0A443I7Y0</accession>
<dbReference type="VEuPathDB" id="FungiDB:C8Q69DRAFT_524731"/>
<dbReference type="AlphaFoldDB" id="A0A443I7Y0"/>
<gene>
    <name evidence="1" type="ORF">C8Q69DRAFT_524731</name>
</gene>
<sequence>MPQSQKRASNGKTARQLVCERIPDLKLSQELTSSVTIHAIDIVAPIKLWRGFEMQVRMATNNVNFRRSIIDHRPAGFLSRHHISNEFYACSDEGDIQGRFNNNVSNVMAAIFQSSGIMCEFSSGRSTRTDCGGIPDNVLTMTNGTRALLVGEFKTPWAHSLIRGIRKPAYRPRLFGQIGMYMYCAGVQYGFLSTYNETIFCAQMPNTQTGLYELWISPVITHDTVSQAVSQQDAQNPDAYRDMVSLRECLMYLGLQVQAQHWRSANNNAASTFYKIA</sequence>
<name>A0A443I7Y0_BYSSP</name>
<dbReference type="EMBL" id="RCNU01000001">
    <property type="protein sequence ID" value="RWR00162.1"/>
    <property type="molecule type" value="Genomic_DNA"/>
</dbReference>
<keyword evidence="2" id="KW-1185">Reference proteome</keyword>